<dbReference type="OrthoDB" id="3155440at2759"/>
<name>A0A409YUT7_9AGAR</name>
<dbReference type="InParanoid" id="A0A409YUT7"/>
<proteinExistence type="predicted"/>
<keyword evidence="2" id="KW-1185">Reference proteome</keyword>
<evidence type="ECO:0000313" key="1">
    <source>
        <dbReference type="EMBL" id="PPR06797.1"/>
    </source>
</evidence>
<protein>
    <recommendedName>
        <fullName evidence="3">F-box domain-containing protein</fullName>
    </recommendedName>
</protein>
<dbReference type="STRING" id="181874.A0A409YUT7"/>
<dbReference type="Proteomes" id="UP000284842">
    <property type="component" value="Unassembled WGS sequence"/>
</dbReference>
<accession>A0A409YUT7</accession>
<organism evidence="1 2">
    <name type="scientific">Panaeolus cyanescens</name>
    <dbReference type="NCBI Taxonomy" id="181874"/>
    <lineage>
        <taxon>Eukaryota</taxon>
        <taxon>Fungi</taxon>
        <taxon>Dikarya</taxon>
        <taxon>Basidiomycota</taxon>
        <taxon>Agaricomycotina</taxon>
        <taxon>Agaricomycetes</taxon>
        <taxon>Agaricomycetidae</taxon>
        <taxon>Agaricales</taxon>
        <taxon>Agaricineae</taxon>
        <taxon>Galeropsidaceae</taxon>
        <taxon>Panaeolus</taxon>
    </lineage>
</organism>
<comment type="caution">
    <text evidence="1">The sequence shown here is derived from an EMBL/GenBank/DDBJ whole genome shotgun (WGS) entry which is preliminary data.</text>
</comment>
<reference evidence="1 2" key="1">
    <citation type="journal article" date="2018" name="Evol. Lett.">
        <title>Horizontal gene cluster transfer increased hallucinogenic mushroom diversity.</title>
        <authorList>
            <person name="Reynolds H.T."/>
            <person name="Vijayakumar V."/>
            <person name="Gluck-Thaler E."/>
            <person name="Korotkin H.B."/>
            <person name="Matheny P.B."/>
            <person name="Slot J.C."/>
        </authorList>
    </citation>
    <scope>NUCLEOTIDE SEQUENCE [LARGE SCALE GENOMIC DNA]</scope>
    <source>
        <strain evidence="1 2">2629</strain>
    </source>
</reference>
<dbReference type="AlphaFoldDB" id="A0A409YUT7"/>
<evidence type="ECO:0008006" key="3">
    <source>
        <dbReference type="Google" id="ProtNLM"/>
    </source>
</evidence>
<dbReference type="EMBL" id="NHTK01000579">
    <property type="protein sequence ID" value="PPR06797.1"/>
    <property type="molecule type" value="Genomic_DNA"/>
</dbReference>
<evidence type="ECO:0000313" key="2">
    <source>
        <dbReference type="Proteomes" id="UP000284842"/>
    </source>
</evidence>
<gene>
    <name evidence="1" type="ORF">CVT24_011298</name>
</gene>
<sequence length="460" mass="52308">MSTHATIDDLPNELLEEIFDIAVLTSGPNPGCAVSRRKTTMAISHVNKDWRHISHHLSSVWAYSIDASMSSEGIEEFVRRAGNRNLVVSMDGLIQNMRQTHVYDEDEERWIAKEDSNEDPRTFFWSGQWRSLQKTRALTRCEELSIVLLDKDRTHTWSFEKYVNRYGVRSLSVVSGLSPTTFYLPNLGNYGTRSSFSEKLQTLRLRGCIMDLAGCADSLVKLEHLSVQEVPVEYGYEPRSWLRILERLPSLKSLTLKNGFGEKLVSYGSRPGCETGSLVSSTSSPKLKCFQLPHLRSVLVEEDTDDISSFFRWLDLHSQCAIVISMRNYMPTHAVKVQHLLCRFSQRHIRPDALSRKFSIEMGKSCIELSSASTFKHSNASFRLSIYWSRNTERYAGWANSAKDLEIILAEGLGKTVDEVAAFIQVRMDQHDQKNKSRVLNLIQCIQSSSSSSSAQLDNY</sequence>